<keyword evidence="10 11" id="KW-0472">Membrane</keyword>
<accession>A0AAP0S3Y4</accession>
<keyword evidence="8" id="KW-0408">Iron</keyword>
<dbReference type="GO" id="GO:0005506">
    <property type="term" value="F:iron ion binding"/>
    <property type="evidence" value="ECO:0007669"/>
    <property type="project" value="InterPro"/>
</dbReference>
<evidence type="ECO:0000256" key="1">
    <source>
        <dbReference type="ARBA" id="ARBA00004370"/>
    </source>
</evidence>
<comment type="similarity">
    <text evidence="2">Belongs to the cytochrome P450 family.</text>
</comment>
<comment type="caution">
    <text evidence="12">The sequence shown here is derived from an EMBL/GenBank/DDBJ whole genome shotgun (WGS) entry which is preliminary data.</text>
</comment>
<dbReference type="PANTHER" id="PTHR24282">
    <property type="entry name" value="CYTOCHROME P450 FAMILY MEMBER"/>
    <property type="match status" value="1"/>
</dbReference>
<name>A0AAP0S3Y4_LIQFO</name>
<evidence type="ECO:0000256" key="4">
    <source>
        <dbReference type="ARBA" id="ARBA00022692"/>
    </source>
</evidence>
<keyword evidence="9" id="KW-0503">Monooxygenase</keyword>
<dbReference type="InterPro" id="IPR050665">
    <property type="entry name" value="Cytochrome_P450_Monooxygen"/>
</dbReference>
<comment type="subcellular location">
    <subcellularLocation>
        <location evidence="1">Membrane</location>
    </subcellularLocation>
</comment>
<keyword evidence="7" id="KW-0560">Oxidoreductase</keyword>
<evidence type="ECO:0008006" key="14">
    <source>
        <dbReference type="Google" id="ProtNLM"/>
    </source>
</evidence>
<dbReference type="GO" id="GO:0016705">
    <property type="term" value="F:oxidoreductase activity, acting on paired donors, with incorporation or reduction of molecular oxygen"/>
    <property type="evidence" value="ECO:0007669"/>
    <property type="project" value="InterPro"/>
</dbReference>
<keyword evidence="5" id="KW-0479">Metal-binding</keyword>
<evidence type="ECO:0000256" key="6">
    <source>
        <dbReference type="ARBA" id="ARBA00022989"/>
    </source>
</evidence>
<keyword evidence="3" id="KW-0349">Heme</keyword>
<gene>
    <name evidence="12" type="ORF">L1049_008660</name>
</gene>
<evidence type="ECO:0000313" key="12">
    <source>
        <dbReference type="EMBL" id="KAK9290490.1"/>
    </source>
</evidence>
<sequence>MESLVVEMRWALVLIFVSSVLMRALEVVWLKPRRLRSALRKQGISGPPPTFLYGNLSEMNNIQSTITTPPQNGKDLSHHWWSVRIFPYLQQWAHQYGQMYMYSTGNKQHLYVSQPQFVKELNLHKSLDFGRPSYLTRATEPMLGDGIIKANGQHWAYQRKLIAPEFFLDKVKEKASSNAMGYELYDTFIVCMQLTMVIHETLRLYGPGVIIAREAFADIKFGNFLDVTSTRIWSKTPCQGIMIHLVSSAFRLSNHVSSLDWIVHK</sequence>
<evidence type="ECO:0000313" key="13">
    <source>
        <dbReference type="Proteomes" id="UP001415857"/>
    </source>
</evidence>
<dbReference type="SUPFAM" id="SSF48264">
    <property type="entry name" value="Cytochrome P450"/>
    <property type="match status" value="1"/>
</dbReference>
<feature type="transmembrane region" description="Helical" evidence="11">
    <location>
        <begin position="12"/>
        <end position="30"/>
    </location>
</feature>
<evidence type="ECO:0000256" key="5">
    <source>
        <dbReference type="ARBA" id="ARBA00022723"/>
    </source>
</evidence>
<dbReference type="InterPro" id="IPR001128">
    <property type="entry name" value="Cyt_P450"/>
</dbReference>
<dbReference type="InterPro" id="IPR036396">
    <property type="entry name" value="Cyt_P450_sf"/>
</dbReference>
<evidence type="ECO:0000256" key="8">
    <source>
        <dbReference type="ARBA" id="ARBA00023004"/>
    </source>
</evidence>
<keyword evidence="4 11" id="KW-0812">Transmembrane</keyword>
<dbReference type="GO" id="GO:0020037">
    <property type="term" value="F:heme binding"/>
    <property type="evidence" value="ECO:0007669"/>
    <property type="project" value="InterPro"/>
</dbReference>
<dbReference type="Pfam" id="PF00067">
    <property type="entry name" value="p450"/>
    <property type="match status" value="1"/>
</dbReference>
<evidence type="ECO:0000256" key="2">
    <source>
        <dbReference type="ARBA" id="ARBA00010617"/>
    </source>
</evidence>
<dbReference type="GO" id="GO:0016020">
    <property type="term" value="C:membrane"/>
    <property type="evidence" value="ECO:0007669"/>
    <property type="project" value="UniProtKB-SubCell"/>
</dbReference>
<evidence type="ECO:0000256" key="7">
    <source>
        <dbReference type="ARBA" id="ARBA00023002"/>
    </source>
</evidence>
<reference evidence="12 13" key="1">
    <citation type="journal article" date="2024" name="Plant J.">
        <title>Genome sequences and population genomics reveal climatic adaptation and genomic divergence between two closely related sweetgum species.</title>
        <authorList>
            <person name="Xu W.Q."/>
            <person name="Ren C.Q."/>
            <person name="Zhang X.Y."/>
            <person name="Comes H.P."/>
            <person name="Liu X.H."/>
            <person name="Li Y.G."/>
            <person name="Kettle C.J."/>
            <person name="Jalonen R."/>
            <person name="Gaisberger H."/>
            <person name="Ma Y.Z."/>
            <person name="Qiu Y.X."/>
        </authorList>
    </citation>
    <scope>NUCLEOTIDE SEQUENCE [LARGE SCALE GENOMIC DNA]</scope>
    <source>
        <strain evidence="12">Hangzhou</strain>
    </source>
</reference>
<dbReference type="EMBL" id="JBBPBK010000002">
    <property type="protein sequence ID" value="KAK9290490.1"/>
    <property type="molecule type" value="Genomic_DNA"/>
</dbReference>
<keyword evidence="13" id="KW-1185">Reference proteome</keyword>
<dbReference type="Gene3D" id="1.10.630.10">
    <property type="entry name" value="Cytochrome P450"/>
    <property type="match status" value="1"/>
</dbReference>
<proteinExistence type="inferred from homology"/>
<protein>
    <recommendedName>
        <fullName evidence="14">Cytochrome P450</fullName>
    </recommendedName>
</protein>
<dbReference type="AlphaFoldDB" id="A0AAP0S3Y4"/>
<evidence type="ECO:0000256" key="11">
    <source>
        <dbReference type="SAM" id="Phobius"/>
    </source>
</evidence>
<dbReference type="Proteomes" id="UP001415857">
    <property type="component" value="Unassembled WGS sequence"/>
</dbReference>
<keyword evidence="6 11" id="KW-1133">Transmembrane helix</keyword>
<evidence type="ECO:0000256" key="3">
    <source>
        <dbReference type="ARBA" id="ARBA00022617"/>
    </source>
</evidence>
<evidence type="ECO:0000256" key="10">
    <source>
        <dbReference type="ARBA" id="ARBA00023136"/>
    </source>
</evidence>
<organism evidence="12 13">
    <name type="scientific">Liquidambar formosana</name>
    <name type="common">Formosan gum</name>
    <dbReference type="NCBI Taxonomy" id="63359"/>
    <lineage>
        <taxon>Eukaryota</taxon>
        <taxon>Viridiplantae</taxon>
        <taxon>Streptophyta</taxon>
        <taxon>Embryophyta</taxon>
        <taxon>Tracheophyta</taxon>
        <taxon>Spermatophyta</taxon>
        <taxon>Magnoliopsida</taxon>
        <taxon>eudicotyledons</taxon>
        <taxon>Gunneridae</taxon>
        <taxon>Pentapetalae</taxon>
        <taxon>Saxifragales</taxon>
        <taxon>Altingiaceae</taxon>
        <taxon>Liquidambar</taxon>
    </lineage>
</organism>
<dbReference type="GO" id="GO:0004497">
    <property type="term" value="F:monooxygenase activity"/>
    <property type="evidence" value="ECO:0007669"/>
    <property type="project" value="UniProtKB-KW"/>
</dbReference>
<dbReference type="PANTHER" id="PTHR24282:SF130">
    <property type="entry name" value="CYTOCHROME P450 FAMILY PROTEIN"/>
    <property type="match status" value="1"/>
</dbReference>
<evidence type="ECO:0000256" key="9">
    <source>
        <dbReference type="ARBA" id="ARBA00023033"/>
    </source>
</evidence>